<dbReference type="Gene3D" id="3.20.20.30">
    <property type="entry name" value="Luciferase-like domain"/>
    <property type="match status" value="1"/>
</dbReference>
<dbReference type="InterPro" id="IPR036661">
    <property type="entry name" value="Luciferase-like_sf"/>
</dbReference>
<sequence length="345" mass="39180">MQIGVILGDVHASVSPKDHLDGLLRQVEAAQRNGISYITIGHHYLYGDLRWLQPIPTLARIAAELDEHVTLATTVIQVPLYHPIALAEELATLDILTRGKLVVGAGAGYRQDEFTYFGIDFTKRFAMMDESLRLMKMLWTQDVVDFDGKFWKLEDGHTHIRPWQDPHPPIWIGAMKDAGVRRSARLGDGWPVTPETKIPEMVRLMALYEDERDKLGRPHVKHPLRREIIPGRTTDAAFERFESMAKERLLAYAARQLATRDADELTREFRNVAAKETFIGTPDECIAQIRDLSAIVPIDPILVRAQWPHMSTEQVVEYLDDLGRDIVPALRQIDSVDRVVRDAAV</sequence>
<dbReference type="PANTHER" id="PTHR42847:SF4">
    <property type="entry name" value="ALKANESULFONATE MONOOXYGENASE-RELATED"/>
    <property type="match status" value="1"/>
</dbReference>
<protein>
    <submittedName>
        <fullName evidence="6">LLM class flavin-dependent oxidoreductase</fullName>
    </submittedName>
</protein>
<evidence type="ECO:0000256" key="3">
    <source>
        <dbReference type="ARBA" id="ARBA00023002"/>
    </source>
</evidence>
<evidence type="ECO:0000256" key="1">
    <source>
        <dbReference type="ARBA" id="ARBA00022630"/>
    </source>
</evidence>
<name>A0ABX0Y0I5_9ACTN</name>
<dbReference type="Pfam" id="PF00296">
    <property type="entry name" value="Bac_luciferase"/>
    <property type="match status" value="1"/>
</dbReference>
<evidence type="ECO:0000313" key="6">
    <source>
        <dbReference type="EMBL" id="NJC71850.1"/>
    </source>
</evidence>
<keyword evidence="1" id="KW-0285">Flavoprotein</keyword>
<feature type="domain" description="Luciferase-like" evidence="5">
    <location>
        <begin position="3"/>
        <end position="292"/>
    </location>
</feature>
<organism evidence="6 7">
    <name type="scientific">Planosporangium thailandense</name>
    <dbReference type="NCBI Taxonomy" id="765197"/>
    <lineage>
        <taxon>Bacteria</taxon>
        <taxon>Bacillati</taxon>
        <taxon>Actinomycetota</taxon>
        <taxon>Actinomycetes</taxon>
        <taxon>Micromonosporales</taxon>
        <taxon>Micromonosporaceae</taxon>
        <taxon>Planosporangium</taxon>
    </lineage>
</organism>
<evidence type="ECO:0000259" key="5">
    <source>
        <dbReference type="Pfam" id="PF00296"/>
    </source>
</evidence>
<comment type="caution">
    <text evidence="6">The sequence shown here is derived from an EMBL/GenBank/DDBJ whole genome shotgun (WGS) entry which is preliminary data.</text>
</comment>
<reference evidence="6 7" key="1">
    <citation type="submission" date="2020-03" db="EMBL/GenBank/DDBJ databases">
        <title>WGS of the type strain of Planosporangium spp.</title>
        <authorList>
            <person name="Thawai C."/>
        </authorList>
    </citation>
    <scope>NUCLEOTIDE SEQUENCE [LARGE SCALE GENOMIC DNA]</scope>
    <source>
        <strain evidence="6 7">TBRC 5610</strain>
    </source>
</reference>
<dbReference type="RefSeq" id="WP_167926758.1">
    <property type="nucleotide sequence ID" value="NZ_JAATVY010000014.1"/>
</dbReference>
<dbReference type="Proteomes" id="UP000722989">
    <property type="component" value="Unassembled WGS sequence"/>
</dbReference>
<proteinExistence type="predicted"/>
<evidence type="ECO:0000256" key="2">
    <source>
        <dbReference type="ARBA" id="ARBA00022643"/>
    </source>
</evidence>
<keyword evidence="3" id="KW-0560">Oxidoreductase</keyword>
<keyword evidence="2" id="KW-0288">FMN</keyword>
<accession>A0ABX0Y0I5</accession>
<keyword evidence="7" id="KW-1185">Reference proteome</keyword>
<dbReference type="InterPro" id="IPR050172">
    <property type="entry name" value="SsuD_RutA_monooxygenase"/>
</dbReference>
<keyword evidence="4" id="KW-0503">Monooxygenase</keyword>
<dbReference type="InterPro" id="IPR011251">
    <property type="entry name" value="Luciferase-like_dom"/>
</dbReference>
<dbReference type="SUPFAM" id="SSF51679">
    <property type="entry name" value="Bacterial luciferase-like"/>
    <property type="match status" value="1"/>
</dbReference>
<evidence type="ECO:0000256" key="4">
    <source>
        <dbReference type="ARBA" id="ARBA00023033"/>
    </source>
</evidence>
<dbReference type="PANTHER" id="PTHR42847">
    <property type="entry name" value="ALKANESULFONATE MONOOXYGENASE"/>
    <property type="match status" value="1"/>
</dbReference>
<evidence type="ECO:0000313" key="7">
    <source>
        <dbReference type="Proteomes" id="UP000722989"/>
    </source>
</evidence>
<gene>
    <name evidence="6" type="ORF">HC031_19315</name>
</gene>
<dbReference type="EMBL" id="JAATVY010000014">
    <property type="protein sequence ID" value="NJC71850.1"/>
    <property type="molecule type" value="Genomic_DNA"/>
</dbReference>